<protein>
    <submittedName>
        <fullName evidence="1">Uncharacterized protein</fullName>
    </submittedName>
</protein>
<dbReference type="Proteomes" id="UP001148737">
    <property type="component" value="Unassembled WGS sequence"/>
</dbReference>
<sequence>MIYYWNAPSEKAKGKRKAAPVKATPVKAAPAAAKSSATPTKKSPTTRRRVVEEVAESPMFGIQGEFQPILKMKVLFL</sequence>
<proteinExistence type="predicted"/>
<keyword evidence="2" id="KW-1185">Reference proteome</keyword>
<evidence type="ECO:0000313" key="1">
    <source>
        <dbReference type="EMBL" id="KAJ3496654.1"/>
    </source>
</evidence>
<gene>
    <name evidence="1" type="ORF">NLG97_g2511</name>
</gene>
<name>A0ACC1R4S8_9HYPO</name>
<evidence type="ECO:0000313" key="2">
    <source>
        <dbReference type="Proteomes" id="UP001148737"/>
    </source>
</evidence>
<reference evidence="1" key="1">
    <citation type="submission" date="2022-07" db="EMBL/GenBank/DDBJ databases">
        <title>Genome Sequence of Lecanicillium saksenae.</title>
        <authorList>
            <person name="Buettner E."/>
        </authorList>
    </citation>
    <scope>NUCLEOTIDE SEQUENCE</scope>
    <source>
        <strain evidence="1">VT-O1</strain>
    </source>
</reference>
<dbReference type="EMBL" id="JANAKD010000172">
    <property type="protein sequence ID" value="KAJ3496654.1"/>
    <property type="molecule type" value="Genomic_DNA"/>
</dbReference>
<comment type="caution">
    <text evidence="1">The sequence shown here is derived from an EMBL/GenBank/DDBJ whole genome shotgun (WGS) entry which is preliminary data.</text>
</comment>
<organism evidence="1 2">
    <name type="scientific">Lecanicillium saksenae</name>
    <dbReference type="NCBI Taxonomy" id="468837"/>
    <lineage>
        <taxon>Eukaryota</taxon>
        <taxon>Fungi</taxon>
        <taxon>Dikarya</taxon>
        <taxon>Ascomycota</taxon>
        <taxon>Pezizomycotina</taxon>
        <taxon>Sordariomycetes</taxon>
        <taxon>Hypocreomycetidae</taxon>
        <taxon>Hypocreales</taxon>
        <taxon>Cordycipitaceae</taxon>
        <taxon>Lecanicillium</taxon>
    </lineage>
</organism>
<accession>A0ACC1R4S8</accession>